<accession>A0A975BL43</accession>
<evidence type="ECO:0000313" key="1">
    <source>
        <dbReference type="EMBL" id="QTA87496.1"/>
    </source>
</evidence>
<dbReference type="KEGG" id="dmm:dnm_035300"/>
<sequence length="50" mass="5626">MSCGKIGFFEKIQFFSGNVAENSEQNLPSKNMIKIHWVHASKPEHEGSCC</sequence>
<evidence type="ECO:0000313" key="2">
    <source>
        <dbReference type="Proteomes" id="UP000663722"/>
    </source>
</evidence>
<keyword evidence="2" id="KW-1185">Reference proteome</keyword>
<protein>
    <submittedName>
        <fullName evidence="1">Uncharacterized protein</fullName>
    </submittedName>
</protein>
<gene>
    <name evidence="1" type="ORF">dnm_035300</name>
</gene>
<reference evidence="1" key="1">
    <citation type="journal article" date="2021" name="Microb. Physiol.">
        <title>Proteogenomic Insights into the Physiology of Marine, Sulfate-Reducing, Filamentous Desulfonema limicola and Desulfonema magnum.</title>
        <authorList>
            <person name="Schnaars V."/>
            <person name="Wohlbrand L."/>
            <person name="Scheve S."/>
            <person name="Hinrichs C."/>
            <person name="Reinhardt R."/>
            <person name="Rabus R."/>
        </authorList>
    </citation>
    <scope>NUCLEOTIDE SEQUENCE</scope>
    <source>
        <strain evidence="1">4be13</strain>
    </source>
</reference>
<dbReference type="EMBL" id="CP061800">
    <property type="protein sequence ID" value="QTA87496.1"/>
    <property type="molecule type" value="Genomic_DNA"/>
</dbReference>
<organism evidence="1 2">
    <name type="scientific">Desulfonema magnum</name>
    <dbReference type="NCBI Taxonomy" id="45655"/>
    <lineage>
        <taxon>Bacteria</taxon>
        <taxon>Pseudomonadati</taxon>
        <taxon>Thermodesulfobacteriota</taxon>
        <taxon>Desulfobacteria</taxon>
        <taxon>Desulfobacterales</taxon>
        <taxon>Desulfococcaceae</taxon>
        <taxon>Desulfonema</taxon>
    </lineage>
</organism>
<name>A0A975BL43_9BACT</name>
<dbReference type="Proteomes" id="UP000663722">
    <property type="component" value="Chromosome"/>
</dbReference>
<proteinExistence type="predicted"/>
<dbReference type="AlphaFoldDB" id="A0A975BL43"/>